<name>A0A9D2H3M3_9FIRM</name>
<organism evidence="2 3">
    <name type="scientific">Candidatus Gallimonas gallistercoris</name>
    <dbReference type="NCBI Taxonomy" id="2838602"/>
    <lineage>
        <taxon>Bacteria</taxon>
        <taxon>Bacillati</taxon>
        <taxon>Bacillota</taxon>
        <taxon>Clostridia</taxon>
        <taxon>Candidatus Gallimonas</taxon>
    </lineage>
</organism>
<dbReference type="InterPro" id="IPR007712">
    <property type="entry name" value="RelE/ParE_toxin"/>
</dbReference>
<dbReference type="Proteomes" id="UP000824221">
    <property type="component" value="Unassembled WGS sequence"/>
</dbReference>
<protein>
    <submittedName>
        <fullName evidence="2">Type II toxin-antitoxin system RelE/ParE family toxin</fullName>
    </submittedName>
</protein>
<dbReference type="EMBL" id="DXAJ01000104">
    <property type="protein sequence ID" value="HJA03101.1"/>
    <property type="molecule type" value="Genomic_DNA"/>
</dbReference>
<proteinExistence type="predicted"/>
<gene>
    <name evidence="2" type="ORF">H9797_06995</name>
</gene>
<evidence type="ECO:0000313" key="2">
    <source>
        <dbReference type="EMBL" id="HJA03101.1"/>
    </source>
</evidence>
<reference evidence="2" key="1">
    <citation type="journal article" date="2021" name="PeerJ">
        <title>Extensive microbial diversity within the chicken gut microbiome revealed by metagenomics and culture.</title>
        <authorList>
            <person name="Gilroy R."/>
            <person name="Ravi A."/>
            <person name="Getino M."/>
            <person name="Pursley I."/>
            <person name="Horton D.L."/>
            <person name="Alikhan N.F."/>
            <person name="Baker D."/>
            <person name="Gharbi K."/>
            <person name="Hall N."/>
            <person name="Watson M."/>
            <person name="Adriaenssens E.M."/>
            <person name="Foster-Nyarko E."/>
            <person name="Jarju S."/>
            <person name="Secka A."/>
            <person name="Antonio M."/>
            <person name="Oren A."/>
            <person name="Chaudhuri R.R."/>
            <person name="La Ragione R."/>
            <person name="Hildebrand F."/>
            <person name="Pallen M.J."/>
        </authorList>
    </citation>
    <scope>NUCLEOTIDE SEQUENCE</scope>
    <source>
        <strain evidence="2">CHK156-179</strain>
    </source>
</reference>
<comment type="caution">
    <text evidence="2">The sequence shown here is derived from an EMBL/GenBank/DDBJ whole genome shotgun (WGS) entry which is preliminary data.</text>
</comment>
<dbReference type="AlphaFoldDB" id="A0A9D2H3M3"/>
<dbReference type="InterPro" id="IPR035093">
    <property type="entry name" value="RelE/ParE_toxin_dom_sf"/>
</dbReference>
<sequence>MDNYRVELLQSALNDIAEAVRYITDELLNPQAAQLLAERLFSEAEKLGEFPYAHPVYLPVKPLKYEYRKVPVENYLLFYRVDERAKLVTVARVVYAKRNMTRQFKTEEVK</sequence>
<evidence type="ECO:0000313" key="3">
    <source>
        <dbReference type="Proteomes" id="UP000824221"/>
    </source>
</evidence>
<dbReference type="Gene3D" id="3.30.2310.20">
    <property type="entry name" value="RelE-like"/>
    <property type="match status" value="1"/>
</dbReference>
<evidence type="ECO:0000256" key="1">
    <source>
        <dbReference type="ARBA" id="ARBA00022649"/>
    </source>
</evidence>
<reference evidence="2" key="2">
    <citation type="submission" date="2021-04" db="EMBL/GenBank/DDBJ databases">
        <authorList>
            <person name="Gilroy R."/>
        </authorList>
    </citation>
    <scope>NUCLEOTIDE SEQUENCE</scope>
    <source>
        <strain evidence="2">CHK156-179</strain>
    </source>
</reference>
<keyword evidence="1" id="KW-1277">Toxin-antitoxin system</keyword>
<accession>A0A9D2H3M3</accession>
<dbReference type="Pfam" id="PF05016">
    <property type="entry name" value="ParE_toxin"/>
    <property type="match status" value="1"/>
</dbReference>